<protein>
    <submittedName>
        <fullName evidence="1">Uncharacterized protein</fullName>
    </submittedName>
</protein>
<sequence>MLGLEFDRGTGEGILCMTLGHAGGLMNANLTTMKPMSTSPDATVTTLFLRPTFGITVQSNTLSVSVRARPEGIRATRPAARG</sequence>
<keyword evidence="2" id="KW-1185">Reference proteome</keyword>
<organism evidence="1 2">
    <name type="scientific">Archangium lansingense</name>
    <dbReference type="NCBI Taxonomy" id="2995310"/>
    <lineage>
        <taxon>Bacteria</taxon>
        <taxon>Pseudomonadati</taxon>
        <taxon>Myxococcota</taxon>
        <taxon>Myxococcia</taxon>
        <taxon>Myxococcales</taxon>
        <taxon>Cystobacterineae</taxon>
        <taxon>Archangiaceae</taxon>
        <taxon>Archangium</taxon>
    </lineage>
</organism>
<dbReference type="Proteomes" id="UP001207654">
    <property type="component" value="Unassembled WGS sequence"/>
</dbReference>
<accession>A0ABT4A0F4</accession>
<comment type="caution">
    <text evidence="1">The sequence shown here is derived from an EMBL/GenBank/DDBJ whole genome shotgun (WGS) entry which is preliminary data.</text>
</comment>
<reference evidence="1 2" key="1">
    <citation type="submission" date="2022-11" db="EMBL/GenBank/DDBJ databases">
        <title>Minimal conservation of predation-associated metabolite biosynthetic gene clusters underscores biosynthetic potential of Myxococcota including descriptions for ten novel species: Archangium lansinium sp. nov., Myxococcus landrumus sp. nov., Nannocystis bai.</title>
        <authorList>
            <person name="Ahearne A."/>
            <person name="Stevens C."/>
            <person name="Phillips K."/>
        </authorList>
    </citation>
    <scope>NUCLEOTIDE SEQUENCE [LARGE SCALE GENOMIC DNA]</scope>
    <source>
        <strain evidence="1 2">MIWBW</strain>
    </source>
</reference>
<gene>
    <name evidence="1" type="ORF">OV287_11325</name>
</gene>
<evidence type="ECO:0000313" key="1">
    <source>
        <dbReference type="EMBL" id="MCY1075083.1"/>
    </source>
</evidence>
<name>A0ABT4A0F4_9BACT</name>
<proteinExistence type="predicted"/>
<evidence type="ECO:0000313" key="2">
    <source>
        <dbReference type="Proteomes" id="UP001207654"/>
    </source>
</evidence>
<dbReference type="RefSeq" id="WP_267534033.1">
    <property type="nucleotide sequence ID" value="NZ_JAPNKA010000001.1"/>
</dbReference>
<dbReference type="EMBL" id="JAPNKA010000001">
    <property type="protein sequence ID" value="MCY1075083.1"/>
    <property type="molecule type" value="Genomic_DNA"/>
</dbReference>